<feature type="compositionally biased region" description="Pro residues" evidence="1">
    <location>
        <begin position="13"/>
        <end position="33"/>
    </location>
</feature>
<evidence type="ECO:0000256" key="2">
    <source>
        <dbReference type="SAM" id="Phobius"/>
    </source>
</evidence>
<accession>A0AAP0NX60</accession>
<dbReference type="AlphaFoldDB" id="A0AAP0NX60"/>
<evidence type="ECO:0000313" key="4">
    <source>
        <dbReference type="Proteomes" id="UP001420932"/>
    </source>
</evidence>
<protein>
    <submittedName>
        <fullName evidence="3">Uncharacterized protein</fullName>
    </submittedName>
</protein>
<proteinExistence type="predicted"/>
<dbReference type="EMBL" id="JBBNAF010000008">
    <property type="protein sequence ID" value="KAK9121674.1"/>
    <property type="molecule type" value="Genomic_DNA"/>
</dbReference>
<keyword evidence="2" id="KW-0472">Membrane</keyword>
<keyword evidence="4" id="KW-1185">Reference proteome</keyword>
<evidence type="ECO:0000313" key="3">
    <source>
        <dbReference type="EMBL" id="KAK9121674.1"/>
    </source>
</evidence>
<gene>
    <name evidence="3" type="ORF">Syun_019291</name>
</gene>
<feature type="compositionally biased region" description="Polar residues" evidence="1">
    <location>
        <begin position="34"/>
        <end position="46"/>
    </location>
</feature>
<sequence>MSSISCQGGVSVLPPPPPPPLPPPLPPPPPPSTHQPLPNQPLSTPSTIALLHNQNPPWLMLHRNCSMLAPKEKCWNEYTKKNLKKPKQRGNLIVFGTCIVVAYFGFWNFLNVAMMLFECFTVRAY</sequence>
<organism evidence="3 4">
    <name type="scientific">Stephania yunnanensis</name>
    <dbReference type="NCBI Taxonomy" id="152371"/>
    <lineage>
        <taxon>Eukaryota</taxon>
        <taxon>Viridiplantae</taxon>
        <taxon>Streptophyta</taxon>
        <taxon>Embryophyta</taxon>
        <taxon>Tracheophyta</taxon>
        <taxon>Spermatophyta</taxon>
        <taxon>Magnoliopsida</taxon>
        <taxon>Ranunculales</taxon>
        <taxon>Menispermaceae</taxon>
        <taxon>Menispermoideae</taxon>
        <taxon>Cissampelideae</taxon>
        <taxon>Stephania</taxon>
    </lineage>
</organism>
<comment type="caution">
    <text evidence="3">The sequence shown here is derived from an EMBL/GenBank/DDBJ whole genome shotgun (WGS) entry which is preliminary data.</text>
</comment>
<evidence type="ECO:0000256" key="1">
    <source>
        <dbReference type="SAM" id="MobiDB-lite"/>
    </source>
</evidence>
<keyword evidence="2" id="KW-0812">Transmembrane</keyword>
<keyword evidence="2" id="KW-1133">Transmembrane helix</keyword>
<name>A0AAP0NX60_9MAGN</name>
<feature type="transmembrane region" description="Helical" evidence="2">
    <location>
        <begin position="90"/>
        <end position="110"/>
    </location>
</feature>
<reference evidence="3 4" key="1">
    <citation type="submission" date="2024-01" db="EMBL/GenBank/DDBJ databases">
        <title>Genome assemblies of Stephania.</title>
        <authorList>
            <person name="Yang L."/>
        </authorList>
    </citation>
    <scope>NUCLEOTIDE SEQUENCE [LARGE SCALE GENOMIC DNA]</scope>
    <source>
        <strain evidence="3">YNDBR</strain>
        <tissue evidence="3">Leaf</tissue>
    </source>
</reference>
<dbReference type="Proteomes" id="UP001420932">
    <property type="component" value="Unassembled WGS sequence"/>
</dbReference>
<feature type="region of interest" description="Disordered" evidence="1">
    <location>
        <begin position="1"/>
        <end position="46"/>
    </location>
</feature>